<accession>A0A8X6UNU3</accession>
<name>A0A8X6UNU3_NEPPI</name>
<comment type="caution">
    <text evidence="1">The sequence shown here is derived from an EMBL/GenBank/DDBJ whole genome shotgun (WGS) entry which is preliminary data.</text>
</comment>
<protein>
    <submittedName>
        <fullName evidence="1">Uncharacterized protein</fullName>
    </submittedName>
</protein>
<dbReference type="Proteomes" id="UP000887013">
    <property type="component" value="Unassembled WGS sequence"/>
</dbReference>
<keyword evidence="2" id="KW-1185">Reference proteome</keyword>
<sequence>RRWSSVSFVQVELRTRALFVLRRAANWKQLNSCEARKQPEAPFICGDKRGQVEIKTRE</sequence>
<dbReference type="EMBL" id="BMAW01132143">
    <property type="protein sequence ID" value="GFU42313.1"/>
    <property type="molecule type" value="Genomic_DNA"/>
</dbReference>
<organism evidence="1 2">
    <name type="scientific">Nephila pilipes</name>
    <name type="common">Giant wood spider</name>
    <name type="synonym">Nephila maculata</name>
    <dbReference type="NCBI Taxonomy" id="299642"/>
    <lineage>
        <taxon>Eukaryota</taxon>
        <taxon>Metazoa</taxon>
        <taxon>Ecdysozoa</taxon>
        <taxon>Arthropoda</taxon>
        <taxon>Chelicerata</taxon>
        <taxon>Arachnida</taxon>
        <taxon>Araneae</taxon>
        <taxon>Araneomorphae</taxon>
        <taxon>Entelegynae</taxon>
        <taxon>Araneoidea</taxon>
        <taxon>Nephilidae</taxon>
        <taxon>Nephila</taxon>
    </lineage>
</organism>
<evidence type="ECO:0000313" key="1">
    <source>
        <dbReference type="EMBL" id="GFU42313.1"/>
    </source>
</evidence>
<reference evidence="1" key="1">
    <citation type="submission" date="2020-08" db="EMBL/GenBank/DDBJ databases">
        <title>Multicomponent nature underlies the extraordinary mechanical properties of spider dragline silk.</title>
        <authorList>
            <person name="Kono N."/>
            <person name="Nakamura H."/>
            <person name="Mori M."/>
            <person name="Yoshida Y."/>
            <person name="Ohtoshi R."/>
            <person name="Malay A.D."/>
            <person name="Moran D.A.P."/>
            <person name="Tomita M."/>
            <person name="Numata K."/>
            <person name="Arakawa K."/>
        </authorList>
    </citation>
    <scope>NUCLEOTIDE SEQUENCE</scope>
</reference>
<feature type="non-terminal residue" evidence="1">
    <location>
        <position position="1"/>
    </location>
</feature>
<proteinExistence type="predicted"/>
<evidence type="ECO:0000313" key="2">
    <source>
        <dbReference type="Proteomes" id="UP000887013"/>
    </source>
</evidence>
<dbReference type="AlphaFoldDB" id="A0A8X6UNU3"/>
<gene>
    <name evidence="1" type="ORF">NPIL_378061</name>
</gene>